<protein>
    <recommendedName>
        <fullName evidence="6">Ty3-gypsy retrotransposon protein</fullName>
    </recommendedName>
</protein>
<evidence type="ECO:0000313" key="2">
    <source>
        <dbReference type="EMBL" id="KAA0040891.1"/>
    </source>
</evidence>
<dbReference type="PANTHER" id="PTHR33240:SF15">
    <property type="entry name" value="GAG-PRO-LIKE PROTEIN"/>
    <property type="match status" value="1"/>
</dbReference>
<accession>A0A5D3BVD9</accession>
<evidence type="ECO:0000313" key="4">
    <source>
        <dbReference type="Proteomes" id="UP000321393"/>
    </source>
</evidence>
<dbReference type="EMBL" id="SSTD01015300">
    <property type="protein sequence ID" value="TYK03045.1"/>
    <property type="molecule type" value="Genomic_DNA"/>
</dbReference>
<dbReference type="Proteomes" id="UP000321393">
    <property type="component" value="Unassembled WGS sequence"/>
</dbReference>
<feature type="compositionally biased region" description="Basic and acidic residues" evidence="1">
    <location>
        <begin position="155"/>
        <end position="170"/>
    </location>
</feature>
<dbReference type="Proteomes" id="UP000321947">
    <property type="component" value="Unassembled WGS sequence"/>
</dbReference>
<organism evidence="3 5">
    <name type="scientific">Cucumis melo var. makuwa</name>
    <name type="common">Oriental melon</name>
    <dbReference type="NCBI Taxonomy" id="1194695"/>
    <lineage>
        <taxon>Eukaryota</taxon>
        <taxon>Viridiplantae</taxon>
        <taxon>Streptophyta</taxon>
        <taxon>Embryophyta</taxon>
        <taxon>Tracheophyta</taxon>
        <taxon>Spermatophyta</taxon>
        <taxon>Magnoliopsida</taxon>
        <taxon>eudicotyledons</taxon>
        <taxon>Gunneridae</taxon>
        <taxon>Pentapetalae</taxon>
        <taxon>rosids</taxon>
        <taxon>fabids</taxon>
        <taxon>Cucurbitales</taxon>
        <taxon>Cucurbitaceae</taxon>
        <taxon>Benincaseae</taxon>
        <taxon>Cucumis</taxon>
    </lineage>
</organism>
<dbReference type="PANTHER" id="PTHR33240">
    <property type="entry name" value="OS08G0508500 PROTEIN"/>
    <property type="match status" value="1"/>
</dbReference>
<gene>
    <name evidence="3" type="ORF">E5676_scaffold46G001410</name>
    <name evidence="2" type="ORF">E6C27_scaffold345G00500</name>
</gene>
<sequence>MDNESAINKILKLTMRQLGILMDKLSNSKLVIRGFNQGSQRVIGITCLELTIGDLLAIALFHDIDSRTSYKLLLDRPWIHENGVVTLTLHQRFKFYQDGIKKVEADSNPYSEAKSHFANAKFYLKNDNSPEVVPIEIPLVNREDNLQLKSLASTEPHKSTETFNSKKGEESMDTTKSMILMDKKTPNLPILRYVTNQHQVMIDDRPFKG</sequence>
<dbReference type="EMBL" id="SSTE01017028">
    <property type="protein sequence ID" value="KAA0040891.1"/>
    <property type="molecule type" value="Genomic_DNA"/>
</dbReference>
<feature type="region of interest" description="Disordered" evidence="1">
    <location>
        <begin position="152"/>
        <end position="173"/>
    </location>
</feature>
<name>A0A5D3BVD9_CUCMM</name>
<comment type="caution">
    <text evidence="3">The sequence shown here is derived from an EMBL/GenBank/DDBJ whole genome shotgun (WGS) entry which is preliminary data.</text>
</comment>
<dbReference type="AlphaFoldDB" id="A0A5D3BVD9"/>
<evidence type="ECO:0000256" key="1">
    <source>
        <dbReference type="SAM" id="MobiDB-lite"/>
    </source>
</evidence>
<evidence type="ECO:0000313" key="5">
    <source>
        <dbReference type="Proteomes" id="UP000321947"/>
    </source>
</evidence>
<evidence type="ECO:0008006" key="6">
    <source>
        <dbReference type="Google" id="ProtNLM"/>
    </source>
</evidence>
<proteinExistence type="predicted"/>
<evidence type="ECO:0000313" key="3">
    <source>
        <dbReference type="EMBL" id="TYK03045.1"/>
    </source>
</evidence>
<reference evidence="4 5" key="1">
    <citation type="submission" date="2019-08" db="EMBL/GenBank/DDBJ databases">
        <title>Draft genome sequences of two oriental melons (Cucumis melo L. var makuwa).</title>
        <authorList>
            <person name="Kwon S.-Y."/>
        </authorList>
    </citation>
    <scope>NUCLEOTIDE SEQUENCE [LARGE SCALE GENOMIC DNA]</scope>
    <source>
        <strain evidence="5">cv. Chang Bougi</strain>
        <strain evidence="4">cv. SW 3</strain>
        <tissue evidence="3">Leaf</tissue>
    </source>
</reference>
<dbReference type="OrthoDB" id="1736143at2759"/>